<organism evidence="1">
    <name type="scientific">mine drainage metagenome</name>
    <dbReference type="NCBI Taxonomy" id="410659"/>
    <lineage>
        <taxon>unclassified sequences</taxon>
        <taxon>metagenomes</taxon>
        <taxon>ecological metagenomes</taxon>
    </lineage>
</organism>
<name>T1C2Z1_9ZZZZ</name>
<dbReference type="InterPro" id="IPR027417">
    <property type="entry name" value="P-loop_NTPase"/>
</dbReference>
<proteinExistence type="predicted"/>
<dbReference type="Gene3D" id="3.40.50.300">
    <property type="entry name" value="P-loop containing nucleotide triphosphate hydrolases"/>
    <property type="match status" value="1"/>
</dbReference>
<dbReference type="GO" id="GO:0004386">
    <property type="term" value="F:helicase activity"/>
    <property type="evidence" value="ECO:0007669"/>
    <property type="project" value="UniProtKB-KW"/>
</dbReference>
<accession>T1C2Z1</accession>
<comment type="caution">
    <text evidence="1">The sequence shown here is derived from an EMBL/GenBank/DDBJ whole genome shotgun (WGS) entry which is preliminary data.</text>
</comment>
<dbReference type="EMBL" id="AUZX01001153">
    <property type="protein sequence ID" value="EQD79836.1"/>
    <property type="molecule type" value="Genomic_DNA"/>
</dbReference>
<keyword evidence="1" id="KW-0347">Helicase</keyword>
<sequence length="148" mass="16908">MVGDEKQTSPENVGRDLSVTYQLLDQHLVSMEDRVTRFDINNSLYDLARQQFPQVVRLREHFRCLPRIIEFSSDRWYDGEIIPLRDRPPMPGWKALGSVFVESGRRRPNDDVNVPEAQAVCALIQSLIADEAYEGMDFGVVTLLGKGQ</sequence>
<keyword evidence="1" id="KW-0547">Nucleotide-binding</keyword>
<dbReference type="AlphaFoldDB" id="T1C2Z1"/>
<reference evidence="1" key="2">
    <citation type="journal article" date="2014" name="ISME J.">
        <title>Microbial stratification in low pH oxic and suboxic macroscopic growths along an acid mine drainage.</title>
        <authorList>
            <person name="Mendez-Garcia C."/>
            <person name="Mesa V."/>
            <person name="Sprenger R.R."/>
            <person name="Richter M."/>
            <person name="Diez M.S."/>
            <person name="Solano J."/>
            <person name="Bargiela R."/>
            <person name="Golyshina O.V."/>
            <person name="Manteca A."/>
            <person name="Ramos J.L."/>
            <person name="Gallego J.R."/>
            <person name="Llorente I."/>
            <person name="Martins Dos Santos V.A."/>
            <person name="Jensen O.N."/>
            <person name="Pelaez A.I."/>
            <person name="Sanchez J."/>
            <person name="Ferrer M."/>
        </authorList>
    </citation>
    <scope>NUCLEOTIDE SEQUENCE</scope>
</reference>
<dbReference type="SUPFAM" id="SSF52540">
    <property type="entry name" value="P-loop containing nucleoside triphosphate hydrolases"/>
    <property type="match status" value="1"/>
</dbReference>
<feature type="non-terminal residue" evidence="1">
    <location>
        <position position="148"/>
    </location>
</feature>
<keyword evidence="1" id="KW-0378">Hydrolase</keyword>
<gene>
    <name evidence="1" type="ORF">B1A_01516</name>
</gene>
<protein>
    <submittedName>
        <fullName evidence="1">DNA helicase</fullName>
    </submittedName>
</protein>
<reference evidence="1" key="1">
    <citation type="submission" date="2013-08" db="EMBL/GenBank/DDBJ databases">
        <authorList>
            <person name="Mendez C."/>
            <person name="Richter M."/>
            <person name="Ferrer M."/>
            <person name="Sanchez J."/>
        </authorList>
    </citation>
    <scope>NUCLEOTIDE SEQUENCE</scope>
</reference>
<evidence type="ECO:0000313" key="1">
    <source>
        <dbReference type="EMBL" id="EQD79836.1"/>
    </source>
</evidence>
<keyword evidence="1" id="KW-0067">ATP-binding</keyword>